<dbReference type="NCBIfam" id="NF033510">
    <property type="entry name" value="Ca_tandemer"/>
    <property type="match status" value="5"/>
</dbReference>
<sequence length="1778" mass="191421">MRKVVAIILVIQLILVNGVVYAQEQGVNTPKTEESINAKVMGGSEPKQSLSVEADYRDPANYPLIAENGLVDNLLDSYLGYQSIYYKNVTDSTLYSDFMRIQLYYGSNQAYSKDSSLTIEFYKEDNNYLSNVGYTQYNTAGITATYVNSHIAKADFTNEPYIYMRVGISKTAYDAYYSDVTTFKVSNPFYSSGESTEADSYAVISNESTNAFSTQPTGMFNLETKNYTMDESLEQDAYKVDFNKPFDIAANKGKLFQKSTKSILQSFNKGDYNNFWVTNLQTNSDYQINARLAYSGTKANVWVHENQITDLQAEQLGKEFDAKIYSSVTNNFGRESDVNADGKINILTFDIQDGFSGSGGYVGGYFWSGDLYNTTNSNKSEIFYIDTYPAMGMGSTKDVTSAFETLAHEFQHMVNFNRNVLIEKGTSNMETWLNEALSMAAEQIYSGQGLSSRVNYYNSSNAITNGHSLLYWDNSGDTLSNYALSYLFGQYIKLQSNQGDSIFKEILNDTSNNYQAVENVAKKYISPDMNFGKLMTNFRIALLLKESTGLYGFKGDPFFDALEEKIYTGSSANLRGGGAVVTTYNSKDGFQIPSDKGGDVTYTTYSMKGETGEGDTTPPASPIVNPVSDADNQLTGYAESGAAVYAKVGQSEIGRTTSSGGEFTLVIQAQPAGTVIQVYAEDTAGNFSNPTSITVQDKTAPASPIVNKVSNKDTLVTGTAEEGSTMDVHANGFVIGTGTVEANGQFSVAIPLQTVGTELAVTATDLYGNVSEAATVTVTEESTPVSFVSLSVDKKMVEYGDYLKFFIDTSENSTVRGAFINYIAPNSKVIQSIPLAYDGQNLTFQMTIDSSMELGKWIVDSVEIVDQNGNFIVIDANSVDLSAGNFTILSSVAPLDNYIVSSDETWSNKTVYSDVYIAPGAVLTINPNVTIYGNVYVLGGLRSYGGLKLYGTLKANAIYFGYYTPANGQAVLTGSNTISTISASNRILTEVPFTLYDTPLVSRDGRVNLSGATLPFVVLEINGQHIPLRSDGTFKVNDFYIGNNASLNIKITDLSGYNYYQSFEAAELYIDDFDTNSQSITGKTYPNSTLKVVENNQLLGTTTTNEQGYFEIQLGNLVENSTLTFEVYNTQNELLTSKEIMVMDNTAPEAPSVNQVSDQDLAVTGLAEKHSTVEVNVNGNNIGSGTAGEDSKFTVIIPVQKAGTELVITAIDQAGNVSGATKVVVEDVTSPLKPTVNEVTEKDTFVTGQAEVGSTVEVTVNDSIIGEGIVDGYGNFSVAIPVQRADTPLTIYAIDKAGHKSESVQVMVKDVTAPEHFNPEPVSDQDTSVTGQVEPSARVEVRVNGKVIGTDIAREDGHFTVTIPVQKAGTLLELIAIDKAGNATDVVTIAVMDISSPETPTVIQLTDRETVLKGTAEPDTTVIAKVYGMEIGRGVSDGNGKYSITIPKQTAGKVVEVHAVDPNGNVSPAAKITVTNKFVPLVGDTRYTTAVKVAQTGWDTADTVLLVNGFAIVDGLTATPLASAKDAPILLTTADSIPQPTMNEITRLKAKEIILIGGTSVISPKVESELAAKGYKVTRIGGINRKDTSLLIAKELDKLVDVNTIYMAYGFGEPDALSIAAQAGLKKQPIILADKTSVPTETLAWLKTEGLTDAYFIGGESVIGNGILTEIDKITSGNVLGNRLSGWDRHETNAKVINKFYPEAELKSILLAKSETASLVDALAAGPLAAKLGSPVLLVSSSVGLLPAQQQVLAGKQAKYVHQIGGGVNPAAVSKIVQ</sequence>
<dbReference type="PANTHER" id="PTHR30032">
    <property type="entry name" value="N-ACETYLMURAMOYL-L-ALANINE AMIDASE-RELATED"/>
    <property type="match status" value="1"/>
</dbReference>
<dbReference type="Gene3D" id="2.60.40.10">
    <property type="entry name" value="Immunoglobulins"/>
    <property type="match status" value="6"/>
</dbReference>
<protein>
    <submittedName>
        <fullName evidence="3">Cell wall-binding protein</fullName>
    </submittedName>
</protein>
<keyword evidence="1" id="KW-0732">Signal</keyword>
<dbReference type="Proteomes" id="UP000548423">
    <property type="component" value="Unassembled WGS sequence"/>
</dbReference>
<dbReference type="Pfam" id="PF10460">
    <property type="entry name" value="Peptidase_M30"/>
    <property type="match status" value="1"/>
</dbReference>
<dbReference type="EMBL" id="JACCBX010000005">
    <property type="protein sequence ID" value="NYE05784.1"/>
    <property type="molecule type" value="Genomic_DNA"/>
</dbReference>
<proteinExistence type="predicted"/>
<dbReference type="Gene3D" id="3.40.50.12090">
    <property type="match status" value="2"/>
</dbReference>
<dbReference type="Pfam" id="PF17936">
    <property type="entry name" value="Big_6"/>
    <property type="match status" value="6"/>
</dbReference>
<feature type="domain" description="Bacterial Ig" evidence="2">
    <location>
        <begin position="1147"/>
        <end position="1227"/>
    </location>
</feature>
<dbReference type="Pfam" id="PF04122">
    <property type="entry name" value="CW_binding_2"/>
    <property type="match status" value="3"/>
</dbReference>
<dbReference type="InterPro" id="IPR041498">
    <property type="entry name" value="Big_6"/>
</dbReference>
<feature type="domain" description="Bacterial Ig" evidence="2">
    <location>
        <begin position="1397"/>
        <end position="1475"/>
    </location>
</feature>
<feature type="domain" description="Bacterial Ig" evidence="2">
    <location>
        <begin position="619"/>
        <end position="697"/>
    </location>
</feature>
<reference evidence="4" key="1">
    <citation type="submission" date="2020-07" db="EMBL/GenBank/DDBJ databases">
        <authorList>
            <person name="Partida-Martinez L."/>
            <person name="Huntemann M."/>
            <person name="Clum A."/>
            <person name="Wang J."/>
            <person name="Palaniappan K."/>
            <person name="Ritter S."/>
            <person name="Chen I.-M."/>
            <person name="Stamatis D."/>
            <person name="Reddy T."/>
            <person name="O'Malley R."/>
            <person name="Daum C."/>
            <person name="Shapiro N."/>
            <person name="Ivanova N."/>
            <person name="Kyrpides N."/>
            <person name="Woyke T."/>
        </authorList>
    </citation>
    <scope>NUCLEOTIDE SEQUENCE [LARGE SCALE GENOMIC DNA]</scope>
    <source>
        <strain evidence="4">AT2.8</strain>
    </source>
</reference>
<dbReference type="InterPro" id="IPR051922">
    <property type="entry name" value="Bact_Sporulation_Assoc"/>
</dbReference>
<evidence type="ECO:0000313" key="4">
    <source>
        <dbReference type="Proteomes" id="UP000548423"/>
    </source>
</evidence>
<feature type="chain" id="PRO_5032562015" evidence="1">
    <location>
        <begin position="23"/>
        <end position="1778"/>
    </location>
</feature>
<feature type="domain" description="Bacterial Ig" evidence="2">
    <location>
        <begin position="700"/>
        <end position="779"/>
    </location>
</feature>
<feature type="domain" description="Bacterial Ig" evidence="2">
    <location>
        <begin position="1313"/>
        <end position="1393"/>
    </location>
</feature>
<dbReference type="InterPro" id="IPR007253">
    <property type="entry name" value="Cell_wall-bd_2"/>
</dbReference>
<reference evidence="4" key="2">
    <citation type="submission" date="2020-08" db="EMBL/GenBank/DDBJ databases">
        <title>The Agave Microbiome: Exploring the role of microbial communities in plant adaptations to desert environments.</title>
        <authorList>
            <person name="Partida-Martinez L.P."/>
        </authorList>
    </citation>
    <scope>NUCLEOTIDE SEQUENCE [LARGE SCALE GENOMIC DNA]</scope>
    <source>
        <strain evidence="4">AT2.8</strain>
    </source>
</reference>
<evidence type="ECO:0000313" key="3">
    <source>
        <dbReference type="EMBL" id="NYE05784.1"/>
    </source>
</evidence>
<accession>A0A852TEX0</accession>
<dbReference type="PANTHER" id="PTHR30032:SF8">
    <property type="entry name" value="GERMINATION-SPECIFIC N-ACETYLMURAMOYL-L-ALANINE AMIDASE"/>
    <property type="match status" value="1"/>
</dbReference>
<dbReference type="InterPro" id="IPR013783">
    <property type="entry name" value="Ig-like_fold"/>
</dbReference>
<evidence type="ECO:0000259" key="2">
    <source>
        <dbReference type="Pfam" id="PF17936"/>
    </source>
</evidence>
<name>A0A852TEX0_9BACI</name>
<feature type="domain" description="Bacterial Ig" evidence="2">
    <location>
        <begin position="1231"/>
        <end position="1310"/>
    </location>
</feature>
<evidence type="ECO:0000256" key="1">
    <source>
        <dbReference type="SAM" id="SignalP"/>
    </source>
</evidence>
<dbReference type="InterPro" id="IPR019501">
    <property type="entry name" value="Peptidase_M30_hyicolysin"/>
</dbReference>
<organism evidence="3 4">
    <name type="scientific">Neobacillus niacini</name>
    <dbReference type="NCBI Taxonomy" id="86668"/>
    <lineage>
        <taxon>Bacteria</taxon>
        <taxon>Bacillati</taxon>
        <taxon>Bacillota</taxon>
        <taxon>Bacilli</taxon>
        <taxon>Bacillales</taxon>
        <taxon>Bacillaceae</taxon>
        <taxon>Neobacillus</taxon>
    </lineage>
</organism>
<feature type="signal peptide" evidence="1">
    <location>
        <begin position="1"/>
        <end position="22"/>
    </location>
</feature>
<gene>
    <name evidence="3" type="ORF">F4694_002559</name>
</gene>
<comment type="caution">
    <text evidence="3">The sequence shown here is derived from an EMBL/GenBank/DDBJ whole genome shotgun (WGS) entry which is preliminary data.</text>
</comment>